<sequence>MAYINGTNFSGNKKDENKLKDVIISSHNDDTLLHERMYVAYNSKLSLENVTITQAEDDIFAKSNSQVTVSGRLVSTKTTGVYTESGSVITVKDKAEIISLPSL</sequence>
<dbReference type="KEGG" id="bhs:BM1374165_01367"/>
<dbReference type="Proteomes" id="UP000019801">
    <property type="component" value="Chromosome I"/>
</dbReference>
<dbReference type="PATRIC" id="fig|38323.4.peg.1460"/>
<organism evidence="1 2">
    <name type="scientific">Bartonella henselae</name>
    <name type="common">Rochalimaea henselae</name>
    <dbReference type="NCBI Taxonomy" id="38323"/>
    <lineage>
        <taxon>Bacteria</taxon>
        <taxon>Pseudomonadati</taxon>
        <taxon>Pseudomonadota</taxon>
        <taxon>Alphaproteobacteria</taxon>
        <taxon>Hyphomicrobiales</taxon>
        <taxon>Bartonellaceae</taxon>
        <taxon>Bartonella</taxon>
    </lineage>
</organism>
<name>X5MGE6_BARHN</name>
<gene>
    <name evidence="1" type="ORF">BM1374165_01367</name>
</gene>
<dbReference type="AlphaFoldDB" id="X5MGE6"/>
<accession>X5MGE6</accession>
<proteinExistence type="predicted"/>
<dbReference type="EMBL" id="HG969191">
    <property type="protein sequence ID" value="CDO47349.1"/>
    <property type="molecule type" value="Genomic_DNA"/>
</dbReference>
<dbReference type="STRING" id="38323.BM1374165_01367"/>
<evidence type="ECO:0000313" key="2">
    <source>
        <dbReference type="Proteomes" id="UP000019801"/>
    </source>
</evidence>
<evidence type="ECO:0000313" key="1">
    <source>
        <dbReference type="EMBL" id="CDO47349.1"/>
    </source>
</evidence>
<reference evidence="2" key="1">
    <citation type="submission" date="2013-11" db="EMBL/GenBank/DDBJ databases">
        <title>Genome sequencing of Bartonella spp. isolated from human blood.</title>
        <authorList>
            <person name="Raoult D."/>
        </authorList>
    </citation>
    <scope>NUCLEOTIDE SEQUENCE</scope>
    <source>
        <strain evidence="2">BM1374165</strain>
    </source>
</reference>
<protein>
    <submittedName>
        <fullName evidence="1">Autotransporter</fullName>
    </submittedName>
</protein>